<dbReference type="AlphaFoldDB" id="A0A1W1Y2G9"/>
<dbReference type="Proteomes" id="UP000243884">
    <property type="component" value="Unassembled WGS sequence"/>
</dbReference>
<evidence type="ECO:0000259" key="1">
    <source>
        <dbReference type="Pfam" id="PF03358"/>
    </source>
</evidence>
<organism evidence="2 3">
    <name type="scientific">Aerococcus suis</name>
    <dbReference type="NCBI Taxonomy" id="371602"/>
    <lineage>
        <taxon>Bacteria</taxon>
        <taxon>Bacillati</taxon>
        <taxon>Bacillota</taxon>
        <taxon>Bacilli</taxon>
        <taxon>Lactobacillales</taxon>
        <taxon>Aerococcaceae</taxon>
        <taxon>Aerococcus</taxon>
    </lineage>
</organism>
<dbReference type="Pfam" id="PF03358">
    <property type="entry name" value="FMN_red"/>
    <property type="match status" value="1"/>
</dbReference>
<keyword evidence="3" id="KW-1185">Reference proteome</keyword>
<dbReference type="GO" id="GO:0010181">
    <property type="term" value="F:FMN binding"/>
    <property type="evidence" value="ECO:0007669"/>
    <property type="project" value="TreeGrafter"/>
</dbReference>
<dbReference type="RefSeq" id="WP_084097765.1">
    <property type="nucleotide sequence ID" value="NZ_FWXK01000001.1"/>
</dbReference>
<dbReference type="GO" id="GO:0005829">
    <property type="term" value="C:cytosol"/>
    <property type="evidence" value="ECO:0007669"/>
    <property type="project" value="TreeGrafter"/>
</dbReference>
<feature type="domain" description="NADPH-dependent FMN reductase-like" evidence="1">
    <location>
        <begin position="3"/>
        <end position="139"/>
    </location>
</feature>
<sequence>MKKFIGIIGSPSIETTNEKLLSLIKHAFQSEFELELISVRDWPMFNKPISLELPAKIQTVVDKIDTADGVLISTAEYDHSVPAVLSNALAWLSYGQYPMVDKPTLILGTSYGRLGSSRAQFHLRQMLNAPQLAANMMSGDGYLLSHALRAFTDDSEFARAIDRTDLETYINRFIEFVDHNKRTDVQILQAKEVAANYDKRFIRR</sequence>
<accession>A0A1W1Y2G9</accession>
<dbReference type="GO" id="GO:0016491">
    <property type="term" value="F:oxidoreductase activity"/>
    <property type="evidence" value="ECO:0007669"/>
    <property type="project" value="InterPro"/>
</dbReference>
<evidence type="ECO:0000313" key="2">
    <source>
        <dbReference type="EMBL" id="SMC30352.1"/>
    </source>
</evidence>
<reference evidence="3" key="1">
    <citation type="submission" date="2017-04" db="EMBL/GenBank/DDBJ databases">
        <authorList>
            <person name="Varghese N."/>
            <person name="Submissions S."/>
        </authorList>
    </citation>
    <scope>NUCLEOTIDE SEQUENCE [LARGE SCALE GENOMIC DNA]</scope>
    <source>
        <strain evidence="3">DSM 21500</strain>
    </source>
</reference>
<evidence type="ECO:0000313" key="3">
    <source>
        <dbReference type="Proteomes" id="UP000243884"/>
    </source>
</evidence>
<name>A0A1W1Y2G9_9LACT</name>
<dbReference type="SUPFAM" id="SSF52218">
    <property type="entry name" value="Flavoproteins"/>
    <property type="match status" value="1"/>
</dbReference>
<dbReference type="InterPro" id="IPR005025">
    <property type="entry name" value="FMN_Rdtase-like_dom"/>
</dbReference>
<protein>
    <submittedName>
        <fullName evidence="2">NAD(P)H-dependent FMN reductase</fullName>
    </submittedName>
</protein>
<dbReference type="InterPro" id="IPR050712">
    <property type="entry name" value="NAD(P)H-dep_reductase"/>
</dbReference>
<dbReference type="PANTHER" id="PTHR30543:SF21">
    <property type="entry name" value="NAD(P)H-DEPENDENT FMN REDUCTASE LOT6"/>
    <property type="match status" value="1"/>
</dbReference>
<dbReference type="OrthoDB" id="9812295at2"/>
<dbReference type="Gene3D" id="3.40.50.360">
    <property type="match status" value="1"/>
</dbReference>
<dbReference type="EMBL" id="FWXK01000001">
    <property type="protein sequence ID" value="SMC30352.1"/>
    <property type="molecule type" value="Genomic_DNA"/>
</dbReference>
<gene>
    <name evidence="2" type="ORF">SAMN04487984_0153</name>
</gene>
<dbReference type="PANTHER" id="PTHR30543">
    <property type="entry name" value="CHROMATE REDUCTASE"/>
    <property type="match status" value="1"/>
</dbReference>
<dbReference type="InterPro" id="IPR029039">
    <property type="entry name" value="Flavoprotein-like_sf"/>
</dbReference>
<proteinExistence type="predicted"/>
<dbReference type="STRING" id="371602.SAMN04487984_0153"/>